<gene>
    <name evidence="1" type="ORF">EA58_00450</name>
</gene>
<accession>A0A066RSE3</accession>
<evidence type="ECO:0000313" key="2">
    <source>
        <dbReference type="Proteomes" id="UP000027192"/>
    </source>
</evidence>
<keyword evidence="2" id="KW-1185">Reference proteome</keyword>
<dbReference type="RefSeq" id="WP_036747641.1">
    <property type="nucleotide sequence ID" value="NZ_JAGSGC010000001.1"/>
</dbReference>
<dbReference type="OrthoDB" id="6292511at2"/>
<dbReference type="Proteomes" id="UP000027192">
    <property type="component" value="Unassembled WGS sequence"/>
</dbReference>
<reference evidence="1 2" key="1">
    <citation type="submission" date="2014-04" db="EMBL/GenBank/DDBJ databases">
        <title>Draft genome sequence of Photobacterium halotolerans S2753: a solonamide, ngercheumicin and holomycin producer.</title>
        <authorList>
            <person name="Machado H.R."/>
            <person name="Gram L."/>
        </authorList>
    </citation>
    <scope>NUCLEOTIDE SEQUENCE [LARGE SCALE GENOMIC DNA]</scope>
    <source>
        <strain evidence="1 2">S2753</strain>
    </source>
</reference>
<proteinExistence type="predicted"/>
<protein>
    <submittedName>
        <fullName evidence="1">Uncharacterized protein</fullName>
    </submittedName>
</protein>
<dbReference type="EMBL" id="JMIB01000002">
    <property type="protein sequence ID" value="KDM93375.1"/>
    <property type="molecule type" value="Genomic_DNA"/>
</dbReference>
<name>A0A066RSE3_9GAMM</name>
<dbReference type="AlphaFoldDB" id="A0A066RSE3"/>
<evidence type="ECO:0000313" key="1">
    <source>
        <dbReference type="EMBL" id="KDM93375.1"/>
    </source>
</evidence>
<comment type="caution">
    <text evidence="1">The sequence shown here is derived from an EMBL/GenBank/DDBJ whole genome shotgun (WGS) entry which is preliminary data.</text>
</comment>
<sequence length="88" mass="9892">MSPKTEVRVSVDSEFLSTLQKRLNVSKSTDLTRLALTLLDWASEEVSHDRTILSATKQGKDVHRLVMTELSNIKKAKEEKPTREPNAG</sequence>
<organism evidence="1 2">
    <name type="scientific">Photobacterium galatheae</name>
    <dbReference type="NCBI Taxonomy" id="1654360"/>
    <lineage>
        <taxon>Bacteria</taxon>
        <taxon>Pseudomonadati</taxon>
        <taxon>Pseudomonadota</taxon>
        <taxon>Gammaproteobacteria</taxon>
        <taxon>Vibrionales</taxon>
        <taxon>Vibrionaceae</taxon>
        <taxon>Photobacterium</taxon>
    </lineage>
</organism>